<sequence length="47" mass="5368">MNGLFTKELHLRVCSLIEDGNSQGWSWHNLIFLINYCSCLNCPARAV</sequence>
<gene>
    <name evidence="1" type="ORF">B6N60_00999</name>
</gene>
<dbReference type="EMBL" id="CP021056">
    <property type="protein sequence ID" value="QXE22317.1"/>
    <property type="molecule type" value="Genomic_DNA"/>
</dbReference>
<dbReference type="AlphaFoldDB" id="A0A975Y3P7"/>
<accession>A0A975Y3P7</accession>
<protein>
    <submittedName>
        <fullName evidence="1">Uncharacterized protein</fullName>
    </submittedName>
</protein>
<dbReference type="KEGG" id="rsin:B6N60_00999"/>
<organism evidence="1 2">
    <name type="scientific">Richelia sinica FACHB-800</name>
    <dbReference type="NCBI Taxonomy" id="1357546"/>
    <lineage>
        <taxon>Bacteria</taxon>
        <taxon>Bacillati</taxon>
        <taxon>Cyanobacteriota</taxon>
        <taxon>Cyanophyceae</taxon>
        <taxon>Nostocales</taxon>
        <taxon>Nostocaceae</taxon>
        <taxon>Richelia</taxon>
    </lineage>
</organism>
<name>A0A975Y3P7_9NOST</name>
<evidence type="ECO:0000313" key="2">
    <source>
        <dbReference type="Proteomes" id="UP000683511"/>
    </source>
</evidence>
<evidence type="ECO:0000313" key="1">
    <source>
        <dbReference type="EMBL" id="QXE22317.1"/>
    </source>
</evidence>
<dbReference type="Proteomes" id="UP000683511">
    <property type="component" value="Chromosome"/>
</dbReference>
<reference evidence="1" key="1">
    <citation type="submission" date="2017-04" db="EMBL/GenBank/DDBJ databases">
        <title>Genome deletions in a multicellular cyanobacterial endosymbiont for morphological adaptation in marine diatoms.</title>
        <authorList>
            <person name="Wang Y."/>
            <person name="Gao H."/>
            <person name="Li R."/>
            <person name="Xu X."/>
        </authorList>
    </citation>
    <scope>NUCLEOTIDE SEQUENCE</scope>
    <source>
        <strain evidence="1">FACHB 800</strain>
    </source>
</reference>
<proteinExistence type="predicted"/>
<keyword evidence="2" id="KW-1185">Reference proteome</keyword>